<dbReference type="EMBL" id="CAJVCH010370759">
    <property type="protein sequence ID" value="CAG7816456.1"/>
    <property type="molecule type" value="Genomic_DNA"/>
</dbReference>
<gene>
    <name evidence="1" type="ORF">AFUS01_LOCUS27075</name>
</gene>
<protein>
    <submittedName>
        <fullName evidence="1">Uncharacterized protein</fullName>
    </submittedName>
</protein>
<evidence type="ECO:0000313" key="1">
    <source>
        <dbReference type="EMBL" id="CAG7816456.1"/>
    </source>
</evidence>
<feature type="non-terminal residue" evidence="1">
    <location>
        <position position="1"/>
    </location>
</feature>
<keyword evidence="2" id="KW-1185">Reference proteome</keyword>
<proteinExistence type="predicted"/>
<dbReference type="AlphaFoldDB" id="A0A8J2KMZ3"/>
<comment type="caution">
    <text evidence="1">The sequence shown here is derived from an EMBL/GenBank/DDBJ whole genome shotgun (WGS) entry which is preliminary data.</text>
</comment>
<organism evidence="1 2">
    <name type="scientific">Allacma fusca</name>
    <dbReference type="NCBI Taxonomy" id="39272"/>
    <lineage>
        <taxon>Eukaryota</taxon>
        <taxon>Metazoa</taxon>
        <taxon>Ecdysozoa</taxon>
        <taxon>Arthropoda</taxon>
        <taxon>Hexapoda</taxon>
        <taxon>Collembola</taxon>
        <taxon>Symphypleona</taxon>
        <taxon>Sminthuridae</taxon>
        <taxon>Allacma</taxon>
    </lineage>
</organism>
<dbReference type="Proteomes" id="UP000708208">
    <property type="component" value="Unassembled WGS sequence"/>
</dbReference>
<name>A0A8J2KMZ3_9HEXA</name>
<evidence type="ECO:0000313" key="2">
    <source>
        <dbReference type="Proteomes" id="UP000708208"/>
    </source>
</evidence>
<accession>A0A8J2KMZ3</accession>
<sequence length="28" mass="2965">MELGLASPPGDGPCFGHRHACLMHPQCC</sequence>
<reference evidence="1" key="1">
    <citation type="submission" date="2021-06" db="EMBL/GenBank/DDBJ databases">
        <authorList>
            <person name="Hodson N. C."/>
            <person name="Mongue J. A."/>
            <person name="Jaron S. K."/>
        </authorList>
    </citation>
    <scope>NUCLEOTIDE SEQUENCE</scope>
</reference>